<name>A0A1E3K985_9TREE</name>
<evidence type="ECO:0000256" key="1">
    <source>
        <dbReference type="SAM" id="MobiDB-lite"/>
    </source>
</evidence>
<dbReference type="InterPro" id="IPR008906">
    <property type="entry name" value="HATC_C_dom"/>
</dbReference>
<dbReference type="GO" id="GO:0046983">
    <property type="term" value="F:protein dimerization activity"/>
    <property type="evidence" value="ECO:0007669"/>
    <property type="project" value="InterPro"/>
</dbReference>
<dbReference type="AlphaFoldDB" id="A0A1E3K985"/>
<dbReference type="InterPro" id="IPR012337">
    <property type="entry name" value="RNaseH-like_sf"/>
</dbReference>
<accession>A0A1E3K985</accession>
<gene>
    <name evidence="3" type="ORF">I350_01965</name>
</gene>
<feature type="domain" description="HAT C-terminal dimerisation" evidence="2">
    <location>
        <begin position="290"/>
        <end position="341"/>
    </location>
</feature>
<dbReference type="Pfam" id="PF05699">
    <property type="entry name" value="Dimer_Tnp_hAT"/>
    <property type="match status" value="1"/>
</dbReference>
<dbReference type="PANTHER" id="PTHR46169">
    <property type="entry name" value="DNA REPLICATION-RELATED ELEMENT FACTOR, ISOFORM A"/>
    <property type="match status" value="1"/>
</dbReference>
<dbReference type="EMBL" id="MEKH01000003">
    <property type="protein sequence ID" value="ODO09748.1"/>
    <property type="molecule type" value="Genomic_DNA"/>
</dbReference>
<reference evidence="3 4" key="1">
    <citation type="submission" date="2016-06" db="EMBL/GenBank/DDBJ databases">
        <title>Evolution of pathogenesis and genome organization in the Tremellales.</title>
        <authorList>
            <person name="Cuomo C."/>
            <person name="Litvintseva A."/>
            <person name="Heitman J."/>
            <person name="Chen Y."/>
            <person name="Sun S."/>
            <person name="Springer D."/>
            <person name="Dromer F."/>
            <person name="Young S."/>
            <person name="Zeng Q."/>
            <person name="Chapman S."/>
            <person name="Gujja S."/>
            <person name="Saif S."/>
            <person name="Birren B."/>
        </authorList>
    </citation>
    <scope>NUCLEOTIDE SEQUENCE [LARGE SCALE GENOMIC DNA]</scope>
    <source>
        <strain evidence="3 4">CBS 6273</strain>
    </source>
</reference>
<dbReference type="InterPro" id="IPR052717">
    <property type="entry name" value="Vacuolar_transposase_reg"/>
</dbReference>
<dbReference type="OrthoDB" id="3270175at2759"/>
<comment type="caution">
    <text evidence="3">The sequence shown here is derived from an EMBL/GenBank/DDBJ whole genome shotgun (WGS) entry which is preliminary data.</text>
</comment>
<evidence type="ECO:0000259" key="2">
    <source>
        <dbReference type="Pfam" id="PF05699"/>
    </source>
</evidence>
<organism evidence="3 4">
    <name type="scientific">Cryptococcus amylolentus CBS 6273</name>
    <dbReference type="NCBI Taxonomy" id="1296118"/>
    <lineage>
        <taxon>Eukaryota</taxon>
        <taxon>Fungi</taxon>
        <taxon>Dikarya</taxon>
        <taxon>Basidiomycota</taxon>
        <taxon>Agaricomycotina</taxon>
        <taxon>Tremellomycetes</taxon>
        <taxon>Tremellales</taxon>
        <taxon>Cryptococcaceae</taxon>
        <taxon>Cryptococcus</taxon>
    </lineage>
</organism>
<dbReference type="Proteomes" id="UP000095149">
    <property type="component" value="Unassembled WGS sequence"/>
</dbReference>
<evidence type="ECO:0000313" key="3">
    <source>
        <dbReference type="EMBL" id="ODO09748.1"/>
    </source>
</evidence>
<dbReference type="SUPFAM" id="SSF53098">
    <property type="entry name" value="Ribonuclease H-like"/>
    <property type="match status" value="1"/>
</dbReference>
<feature type="region of interest" description="Disordered" evidence="1">
    <location>
        <begin position="53"/>
        <end position="88"/>
    </location>
</feature>
<sequence length="367" mass="41291">MERFTSWAQPDSDAYYGMVPIHRPLVISVHGMVESEPVDREFVVEGRLISLPSQTPRVSHSQTPRVSHSQTPRVSHSQTPRVSSTQLSSFMEAATQPERKHLVEKPSKIGRSWLRQVPYFETLRLSNHEIAAGLHYRLLTPPTPLSAPPAPKRVYDEFAIAKRSTHTSDDCESCPQARYYTSFLAEAHYTGWNETALVEQFKDGLKPDILHAVNMSQGGLFPDTVSSFAAVETPLTETQRKIKELQKASLASRGSGKLSDEFDRYRSFFEEDDSLSLLAATPGKIEPDFVLQWWKRNEFAFPIISGIARDFLAIPASSVPSERLFLYAKLADTEKRRCMSQNAATFQQSMAKVTALTRLRGSGSWLL</sequence>
<protein>
    <recommendedName>
        <fullName evidence="2">HAT C-terminal dimerisation domain-containing protein</fullName>
    </recommendedName>
</protein>
<proteinExistence type="predicted"/>
<dbReference type="GO" id="GO:0006357">
    <property type="term" value="P:regulation of transcription by RNA polymerase II"/>
    <property type="evidence" value="ECO:0007669"/>
    <property type="project" value="TreeGrafter"/>
</dbReference>
<dbReference type="PANTHER" id="PTHR46169:SF29">
    <property type="entry name" value="DNA REPLICATION-RELATED ELEMENT FACTOR, ISOFORM A"/>
    <property type="match status" value="1"/>
</dbReference>
<dbReference type="GO" id="GO:0005634">
    <property type="term" value="C:nucleus"/>
    <property type="evidence" value="ECO:0007669"/>
    <property type="project" value="TreeGrafter"/>
</dbReference>
<evidence type="ECO:0000313" key="4">
    <source>
        <dbReference type="Proteomes" id="UP000095149"/>
    </source>
</evidence>